<feature type="transmembrane region" description="Helical" evidence="1">
    <location>
        <begin position="323"/>
        <end position="343"/>
    </location>
</feature>
<accession>A0AA50Q6K0</accession>
<gene>
    <name evidence="2" type="ORF">RA178_00405</name>
</gene>
<dbReference type="KEGG" id="sog:RA178_00405"/>
<keyword evidence="1" id="KW-1133">Transmembrane helix</keyword>
<evidence type="ECO:0000256" key="1">
    <source>
        <dbReference type="SAM" id="Phobius"/>
    </source>
</evidence>
<dbReference type="RefSeq" id="WP_306684063.1">
    <property type="nucleotide sequence ID" value="NZ_CP132914.1"/>
</dbReference>
<feature type="transmembrane region" description="Helical" evidence="1">
    <location>
        <begin position="349"/>
        <end position="367"/>
    </location>
</feature>
<sequence length="438" mass="48936">MSAAHHKQRQVAKGERTSPRMNPFKGMLRFWCFDIGSVSFLGTAILGVILACIAAVYGKNDSAELLFSMGIISSSAAVAWQLIRLMANECAQLIPHYRRHIYIQSVTVLASVFGIGVLFCLALGLTASLASLVLALVMSLTFIWFCLLSTQWFYASFLLFVLMPFIPLIAEHIPLWLSAIALLILGMLIARACRVLPWRAEARTVYLNGLEMGWFWLPNLQSMRILSRFERYLHPTNFFIGPMLTILLLLLPILALVLGLLSHQFHLNIPVFLFLAQFSVISCSLVHWSRVQRSRSTETLLLMPGFDGRKGLIAAFCLGQQRLLNVVVGIMLACSLLLGWLNGDLNMQLVGHLVLSTYWACALTLGFGCMCRRVLHITLTMMVVAGHSLWVSISLTSLRDGGNLTNWLLWDLLLILLGQAVLIWGKKTLWKGDVMRAC</sequence>
<feature type="transmembrane region" description="Helical" evidence="1">
    <location>
        <begin position="130"/>
        <end position="147"/>
    </location>
</feature>
<dbReference type="EMBL" id="CP132914">
    <property type="protein sequence ID" value="WMB73133.1"/>
    <property type="molecule type" value="Genomic_DNA"/>
</dbReference>
<feature type="transmembrane region" description="Helical" evidence="1">
    <location>
        <begin position="238"/>
        <end position="261"/>
    </location>
</feature>
<feature type="transmembrane region" description="Helical" evidence="1">
    <location>
        <begin position="101"/>
        <end position="124"/>
    </location>
</feature>
<proteinExistence type="predicted"/>
<feature type="transmembrane region" description="Helical" evidence="1">
    <location>
        <begin position="407"/>
        <end position="425"/>
    </location>
</feature>
<dbReference type="AlphaFoldDB" id="A0AA50Q6K0"/>
<name>A0AA50Q6K0_9GAMM</name>
<dbReference type="Proteomes" id="UP001236800">
    <property type="component" value="Chromosome"/>
</dbReference>
<feature type="transmembrane region" description="Helical" evidence="1">
    <location>
        <begin position="175"/>
        <end position="193"/>
    </location>
</feature>
<feature type="transmembrane region" description="Helical" evidence="1">
    <location>
        <begin position="374"/>
        <end position="395"/>
    </location>
</feature>
<dbReference type="GeneID" id="301337600"/>
<protein>
    <submittedName>
        <fullName evidence="2">ABC transporter permease</fullName>
    </submittedName>
</protein>
<reference evidence="2" key="1">
    <citation type="submission" date="2023-08" db="EMBL/GenBank/DDBJ databases">
        <title>Complete genome sequence of Shewanella oncorhynchi Z-P2, a siderophore putrebactin-producing bacterium.</title>
        <authorList>
            <person name="Zhang Y."/>
        </authorList>
    </citation>
    <scope>NUCLEOTIDE SEQUENCE</scope>
    <source>
        <strain evidence="2">Z-P2</strain>
    </source>
</reference>
<keyword evidence="1" id="KW-0812">Transmembrane</keyword>
<feature type="transmembrane region" description="Helical" evidence="1">
    <location>
        <begin position="30"/>
        <end position="57"/>
    </location>
</feature>
<evidence type="ECO:0000313" key="2">
    <source>
        <dbReference type="EMBL" id="WMB73133.1"/>
    </source>
</evidence>
<feature type="transmembrane region" description="Helical" evidence="1">
    <location>
        <begin position="63"/>
        <end position="80"/>
    </location>
</feature>
<organism evidence="2">
    <name type="scientific">Shewanella oncorhynchi</name>
    <dbReference type="NCBI Taxonomy" id="2726434"/>
    <lineage>
        <taxon>Bacteria</taxon>
        <taxon>Pseudomonadati</taxon>
        <taxon>Pseudomonadota</taxon>
        <taxon>Gammaproteobacteria</taxon>
        <taxon>Alteromonadales</taxon>
        <taxon>Shewanellaceae</taxon>
        <taxon>Shewanella</taxon>
    </lineage>
</organism>
<keyword evidence="1" id="KW-0472">Membrane</keyword>
<feature type="transmembrane region" description="Helical" evidence="1">
    <location>
        <begin position="267"/>
        <end position="288"/>
    </location>
</feature>